<dbReference type="EMBL" id="FXSZ01000003">
    <property type="protein sequence ID" value="SMO54769.1"/>
    <property type="molecule type" value="Genomic_DNA"/>
</dbReference>
<dbReference type="PANTHER" id="PTHR10434:SF11">
    <property type="entry name" value="1-ACYL-SN-GLYCEROL-3-PHOSPHATE ACYLTRANSFERASE"/>
    <property type="match status" value="1"/>
</dbReference>
<dbReference type="GO" id="GO:0003841">
    <property type="term" value="F:1-acylglycerol-3-phosphate O-acyltransferase activity"/>
    <property type="evidence" value="ECO:0007669"/>
    <property type="project" value="TreeGrafter"/>
</dbReference>
<dbReference type="RefSeq" id="WP_142602611.1">
    <property type="nucleotide sequence ID" value="NZ_FXSZ01000003.1"/>
</dbReference>
<protein>
    <submittedName>
        <fullName evidence="6">1-acyl-sn-glycerol-3-phosphate acyltransferase</fullName>
    </submittedName>
</protein>
<keyword evidence="4" id="KW-0812">Transmembrane</keyword>
<evidence type="ECO:0000313" key="7">
    <source>
        <dbReference type="Proteomes" id="UP000315971"/>
    </source>
</evidence>
<keyword evidence="4" id="KW-1133">Transmembrane helix</keyword>
<keyword evidence="2 6" id="KW-0808">Transferase</keyword>
<evidence type="ECO:0000256" key="4">
    <source>
        <dbReference type="SAM" id="Phobius"/>
    </source>
</evidence>
<dbReference type="SMART" id="SM00563">
    <property type="entry name" value="PlsC"/>
    <property type="match status" value="1"/>
</dbReference>
<proteinExistence type="predicted"/>
<keyword evidence="4" id="KW-0472">Membrane</keyword>
<dbReference type="InterPro" id="IPR002123">
    <property type="entry name" value="Plipid/glycerol_acylTrfase"/>
</dbReference>
<dbReference type="Proteomes" id="UP000315971">
    <property type="component" value="Unassembled WGS sequence"/>
</dbReference>
<feature type="transmembrane region" description="Helical" evidence="4">
    <location>
        <begin position="12"/>
        <end position="35"/>
    </location>
</feature>
<evidence type="ECO:0000259" key="5">
    <source>
        <dbReference type="SMART" id="SM00563"/>
    </source>
</evidence>
<dbReference type="AlphaFoldDB" id="A0A521C5R3"/>
<keyword evidence="3 6" id="KW-0012">Acyltransferase</keyword>
<reference evidence="6 7" key="1">
    <citation type="submission" date="2017-05" db="EMBL/GenBank/DDBJ databases">
        <authorList>
            <person name="Varghese N."/>
            <person name="Submissions S."/>
        </authorList>
    </citation>
    <scope>NUCLEOTIDE SEQUENCE [LARGE SCALE GENOMIC DNA]</scope>
    <source>
        <strain evidence="6 7">DSM 21342</strain>
    </source>
</reference>
<dbReference type="GO" id="GO:0006654">
    <property type="term" value="P:phosphatidic acid biosynthetic process"/>
    <property type="evidence" value="ECO:0007669"/>
    <property type="project" value="TreeGrafter"/>
</dbReference>
<evidence type="ECO:0000313" key="6">
    <source>
        <dbReference type="EMBL" id="SMO54769.1"/>
    </source>
</evidence>
<dbReference type="Pfam" id="PF01553">
    <property type="entry name" value="Acyltransferase"/>
    <property type="match status" value="1"/>
</dbReference>
<dbReference type="PANTHER" id="PTHR10434">
    <property type="entry name" value="1-ACYL-SN-GLYCEROL-3-PHOSPHATE ACYLTRANSFERASE"/>
    <property type="match status" value="1"/>
</dbReference>
<feature type="domain" description="Phospholipid/glycerol acyltransferase" evidence="5">
    <location>
        <begin position="76"/>
        <end position="195"/>
    </location>
</feature>
<comment type="pathway">
    <text evidence="1">Lipid metabolism.</text>
</comment>
<evidence type="ECO:0000256" key="1">
    <source>
        <dbReference type="ARBA" id="ARBA00005189"/>
    </source>
</evidence>
<dbReference type="CDD" id="cd07989">
    <property type="entry name" value="LPLAT_AGPAT-like"/>
    <property type="match status" value="1"/>
</dbReference>
<organism evidence="6 7">
    <name type="scientific">Solitalea koreensis</name>
    <dbReference type="NCBI Taxonomy" id="543615"/>
    <lineage>
        <taxon>Bacteria</taxon>
        <taxon>Pseudomonadati</taxon>
        <taxon>Bacteroidota</taxon>
        <taxon>Sphingobacteriia</taxon>
        <taxon>Sphingobacteriales</taxon>
        <taxon>Sphingobacteriaceae</taxon>
        <taxon>Solitalea</taxon>
    </lineage>
</organism>
<sequence>MKKLLAYIFTPIYFLVWAILLCLFHVIQVIALNVFGKKAHKISVDALNFFLIHTPYILGSSVRMHFSEELPTNRPIIFIANHGHTLDIPGIIWYLRKFTPKFVSKIELGKGVPSISYNLKHSGAALIDRKDAKQAITEIARLGKLIEENNYSAVIFPEGTRSRDGIMKPFKPGGINVLLKKAPNALVVPIYIHDSWKLHRYGTFPLGFGEKLSWNILPAIEPKGKTPDEVIELAENSIRKEYDLLNKLK</sequence>
<dbReference type="SUPFAM" id="SSF69593">
    <property type="entry name" value="Glycerol-3-phosphate (1)-acyltransferase"/>
    <property type="match status" value="1"/>
</dbReference>
<dbReference type="OrthoDB" id="9803035at2"/>
<keyword evidence="7" id="KW-1185">Reference proteome</keyword>
<name>A0A521C5R3_9SPHI</name>
<accession>A0A521C5R3</accession>
<evidence type="ECO:0000256" key="2">
    <source>
        <dbReference type="ARBA" id="ARBA00022679"/>
    </source>
</evidence>
<evidence type="ECO:0000256" key="3">
    <source>
        <dbReference type="ARBA" id="ARBA00023315"/>
    </source>
</evidence>
<gene>
    <name evidence="6" type="ORF">SAMN06265350_103241</name>
</gene>